<evidence type="ECO:0000256" key="2">
    <source>
        <dbReference type="ARBA" id="ARBA00008445"/>
    </source>
</evidence>
<comment type="function">
    <text evidence="9">Involved in protein export. Participates in an early event of protein translocation.</text>
</comment>
<keyword evidence="8 9" id="KW-0472">Membrane</keyword>
<comment type="similarity">
    <text evidence="2 9">Belongs to the SecG family.</text>
</comment>
<evidence type="ECO:0000256" key="4">
    <source>
        <dbReference type="ARBA" id="ARBA00022692"/>
    </source>
</evidence>
<name>A0A1F8DS46_9BACT</name>
<dbReference type="NCBIfam" id="TIGR00810">
    <property type="entry name" value="secG"/>
    <property type="match status" value="1"/>
</dbReference>
<dbReference type="STRING" id="1802557.A3A20_00820"/>
<evidence type="ECO:0000256" key="7">
    <source>
        <dbReference type="ARBA" id="ARBA00023010"/>
    </source>
</evidence>
<keyword evidence="3 9" id="KW-0813">Transport</keyword>
<evidence type="ECO:0000256" key="6">
    <source>
        <dbReference type="ARBA" id="ARBA00022989"/>
    </source>
</evidence>
<gene>
    <name evidence="10" type="ORF">A3A20_00820</name>
</gene>
<feature type="transmembrane region" description="Helical" evidence="9">
    <location>
        <begin position="49"/>
        <end position="69"/>
    </location>
</feature>
<dbReference type="GO" id="GO:0005886">
    <property type="term" value="C:plasma membrane"/>
    <property type="evidence" value="ECO:0007669"/>
    <property type="project" value="UniProtKB-SubCell"/>
</dbReference>
<evidence type="ECO:0000313" key="11">
    <source>
        <dbReference type="Proteomes" id="UP000178946"/>
    </source>
</evidence>
<dbReference type="AlphaFoldDB" id="A0A1F8DS46"/>
<evidence type="ECO:0000256" key="5">
    <source>
        <dbReference type="ARBA" id="ARBA00022927"/>
    </source>
</evidence>
<evidence type="ECO:0000313" key="10">
    <source>
        <dbReference type="EMBL" id="OGM90638.1"/>
    </source>
</evidence>
<dbReference type="InterPro" id="IPR004692">
    <property type="entry name" value="SecG"/>
</dbReference>
<evidence type="ECO:0000256" key="1">
    <source>
        <dbReference type="ARBA" id="ARBA00004141"/>
    </source>
</evidence>
<protein>
    <recommendedName>
        <fullName evidence="9">Protein-export membrane protein SecG</fullName>
    </recommendedName>
</protein>
<keyword evidence="5 9" id="KW-0653">Protein transport</keyword>
<keyword evidence="6 9" id="KW-1133">Transmembrane helix</keyword>
<accession>A0A1F8DS46</accession>
<keyword evidence="7 9" id="KW-0811">Translocation</keyword>
<evidence type="ECO:0000256" key="3">
    <source>
        <dbReference type="ARBA" id="ARBA00022448"/>
    </source>
</evidence>
<evidence type="ECO:0000256" key="9">
    <source>
        <dbReference type="RuleBase" id="RU365087"/>
    </source>
</evidence>
<sequence length="70" mass="7469">MDYLSLAQIITAIILIILVLIQEQSSGLSGVFGGDGGFYQTRRGLERGVFIATAVFAAIFAALAIAKFIF</sequence>
<keyword evidence="4 9" id="KW-0812">Transmembrane</keyword>
<dbReference type="EMBL" id="MGIR01000010">
    <property type="protein sequence ID" value="OGM90638.1"/>
    <property type="molecule type" value="Genomic_DNA"/>
</dbReference>
<dbReference type="GO" id="GO:0015450">
    <property type="term" value="F:protein-transporting ATPase activity"/>
    <property type="evidence" value="ECO:0007669"/>
    <property type="project" value="UniProtKB-UniRule"/>
</dbReference>
<evidence type="ECO:0000256" key="8">
    <source>
        <dbReference type="ARBA" id="ARBA00023136"/>
    </source>
</evidence>
<dbReference type="Proteomes" id="UP000178946">
    <property type="component" value="Unassembled WGS sequence"/>
</dbReference>
<proteinExistence type="inferred from homology"/>
<reference evidence="10 11" key="1">
    <citation type="journal article" date="2016" name="Nat. Commun.">
        <title>Thousands of microbial genomes shed light on interconnected biogeochemical processes in an aquifer system.</title>
        <authorList>
            <person name="Anantharaman K."/>
            <person name="Brown C.T."/>
            <person name="Hug L.A."/>
            <person name="Sharon I."/>
            <person name="Castelle C.J."/>
            <person name="Probst A.J."/>
            <person name="Thomas B.C."/>
            <person name="Singh A."/>
            <person name="Wilkins M.J."/>
            <person name="Karaoz U."/>
            <person name="Brodie E.L."/>
            <person name="Williams K.H."/>
            <person name="Hubbard S.S."/>
            <person name="Banfield J.F."/>
        </authorList>
    </citation>
    <scope>NUCLEOTIDE SEQUENCE [LARGE SCALE GENOMIC DNA]</scope>
</reference>
<dbReference type="Pfam" id="PF03840">
    <property type="entry name" value="SecG"/>
    <property type="match status" value="1"/>
</dbReference>
<organism evidence="10 11">
    <name type="scientific">Candidatus Wolfebacteria bacterium RIFCSPLOWO2_01_FULL_45_19</name>
    <dbReference type="NCBI Taxonomy" id="1802557"/>
    <lineage>
        <taxon>Bacteria</taxon>
        <taxon>Candidatus Wolfeibacteriota</taxon>
    </lineage>
</organism>
<comment type="caution">
    <text evidence="9">Lacks conserved residue(s) required for the propagation of feature annotation.</text>
</comment>
<keyword evidence="9" id="KW-1003">Cell membrane</keyword>
<comment type="caution">
    <text evidence="10">The sequence shown here is derived from an EMBL/GenBank/DDBJ whole genome shotgun (WGS) entry which is preliminary data.</text>
</comment>
<comment type="subcellular location">
    <subcellularLocation>
        <location evidence="9">Cell membrane</location>
        <topology evidence="9">Multi-pass membrane protein</topology>
    </subcellularLocation>
    <subcellularLocation>
        <location evidence="1">Membrane</location>
        <topology evidence="1">Multi-pass membrane protein</topology>
    </subcellularLocation>
</comment>
<dbReference type="GO" id="GO:0009306">
    <property type="term" value="P:protein secretion"/>
    <property type="evidence" value="ECO:0007669"/>
    <property type="project" value="UniProtKB-UniRule"/>
</dbReference>